<dbReference type="InterPro" id="IPR036188">
    <property type="entry name" value="FAD/NAD-bd_sf"/>
</dbReference>
<dbReference type="PANTHER" id="PTHR42685:SF18">
    <property type="entry name" value="DIGERANYLGERANYLGLYCEROPHOSPHOLIPID REDUCTASE"/>
    <property type="match status" value="1"/>
</dbReference>
<proteinExistence type="predicted"/>
<sequence>MPTTSHEIIKIAGAGPAGLAAAITLAREGMQVIVHEAQPDVGWRFKRDFQGLENWTTQQDVLDVFRDSGFTTNFESLACTRGITFDSMGRERSIQSEDPIFYLVERGPNPGSLDHALLTQAQQLGVEVRFNSRVKQLPYPAILATGPKAADAIAVGYHFDTDMDDGYWVICDNELAPGGYAYLLVWNGRGTVKSCMFNDFPQSKLYVKRTVDAFKERVGMEMKNPVAHGGVGNFYIPTHAYAGKRPVVGEHAGFQDTLWGFGMRHAINSGMLAARSMLDGTSYDEMWQADIKGMLMVSVVNRALFSLLGNSGYSWFLKRVSQHQNLRQLLFRQYHPTLFKSLLYPWAKIRVKNLRKDLACEYTDCECVKSCSENGR</sequence>
<dbReference type="EMBL" id="UOFR01000043">
    <property type="protein sequence ID" value="VAW97091.1"/>
    <property type="molecule type" value="Genomic_DNA"/>
</dbReference>
<dbReference type="PANTHER" id="PTHR42685">
    <property type="entry name" value="GERANYLGERANYL DIPHOSPHATE REDUCTASE"/>
    <property type="match status" value="1"/>
</dbReference>
<name>A0A3B0ZZ84_9ZZZZ</name>
<dbReference type="InterPro" id="IPR002938">
    <property type="entry name" value="FAD-bd"/>
</dbReference>
<evidence type="ECO:0000313" key="2">
    <source>
        <dbReference type="EMBL" id="VAW97091.1"/>
    </source>
</evidence>
<organism evidence="2">
    <name type="scientific">hydrothermal vent metagenome</name>
    <dbReference type="NCBI Taxonomy" id="652676"/>
    <lineage>
        <taxon>unclassified sequences</taxon>
        <taxon>metagenomes</taxon>
        <taxon>ecological metagenomes</taxon>
    </lineage>
</organism>
<feature type="domain" description="FAD-binding" evidence="1">
    <location>
        <begin position="11"/>
        <end position="135"/>
    </location>
</feature>
<gene>
    <name evidence="2" type="ORF">MNBD_GAMMA21-846</name>
</gene>
<evidence type="ECO:0000259" key="1">
    <source>
        <dbReference type="Pfam" id="PF01494"/>
    </source>
</evidence>
<accession>A0A3B0ZZ84</accession>
<dbReference type="Pfam" id="PF01494">
    <property type="entry name" value="FAD_binding_3"/>
    <property type="match status" value="1"/>
</dbReference>
<reference evidence="2" key="1">
    <citation type="submission" date="2018-06" db="EMBL/GenBank/DDBJ databases">
        <authorList>
            <person name="Zhirakovskaya E."/>
        </authorList>
    </citation>
    <scope>NUCLEOTIDE SEQUENCE</scope>
</reference>
<dbReference type="Gene3D" id="3.50.50.60">
    <property type="entry name" value="FAD/NAD(P)-binding domain"/>
    <property type="match status" value="2"/>
</dbReference>
<dbReference type="SUPFAM" id="SSF51905">
    <property type="entry name" value="FAD/NAD(P)-binding domain"/>
    <property type="match status" value="1"/>
</dbReference>
<dbReference type="GO" id="GO:0071949">
    <property type="term" value="F:FAD binding"/>
    <property type="evidence" value="ECO:0007669"/>
    <property type="project" value="InterPro"/>
</dbReference>
<dbReference type="InterPro" id="IPR050407">
    <property type="entry name" value="Geranylgeranyl_reductase"/>
</dbReference>
<dbReference type="AlphaFoldDB" id="A0A3B0ZZ84"/>
<protein>
    <recommendedName>
        <fullName evidence="1">FAD-binding domain-containing protein</fullName>
    </recommendedName>
</protein>